<dbReference type="InterPro" id="IPR050168">
    <property type="entry name" value="AAA_ATPase_domain"/>
</dbReference>
<feature type="compositionally biased region" description="Pro residues" evidence="5">
    <location>
        <begin position="68"/>
        <end position="87"/>
    </location>
</feature>
<dbReference type="Pfam" id="PF14559">
    <property type="entry name" value="TPR_19"/>
    <property type="match status" value="1"/>
</dbReference>
<evidence type="ECO:0000256" key="4">
    <source>
        <dbReference type="RuleBase" id="RU003651"/>
    </source>
</evidence>
<name>D9WRR5_9ACTN</name>
<dbReference type="InterPro" id="IPR011990">
    <property type="entry name" value="TPR-like_helical_dom_sf"/>
</dbReference>
<evidence type="ECO:0000256" key="1">
    <source>
        <dbReference type="ARBA" id="ARBA00022741"/>
    </source>
</evidence>
<keyword evidence="7" id="KW-0131">Cell cycle</keyword>
<dbReference type="AlphaFoldDB" id="D9WRR5"/>
<gene>
    <name evidence="7" type="ORF">SSOG_05899</name>
</gene>
<dbReference type="EMBL" id="GG657754">
    <property type="protein sequence ID" value="EFL26185.1"/>
    <property type="molecule type" value="Genomic_DNA"/>
</dbReference>
<comment type="similarity">
    <text evidence="4">Belongs to the AAA ATPase family.</text>
</comment>
<keyword evidence="3" id="KW-0175">Coiled coil</keyword>
<dbReference type="InterPro" id="IPR041569">
    <property type="entry name" value="AAA_lid_3"/>
</dbReference>
<dbReference type="InterPro" id="IPR003593">
    <property type="entry name" value="AAA+_ATPase"/>
</dbReference>
<dbReference type="PROSITE" id="PS00674">
    <property type="entry name" value="AAA"/>
    <property type="match status" value="1"/>
</dbReference>
<keyword evidence="7" id="KW-0132">Cell division</keyword>
<feature type="compositionally biased region" description="Basic and acidic residues" evidence="5">
    <location>
        <begin position="122"/>
        <end position="131"/>
    </location>
</feature>
<evidence type="ECO:0000313" key="7">
    <source>
        <dbReference type="EMBL" id="EFL26185.1"/>
    </source>
</evidence>
<dbReference type="HOGENOM" id="CLU_000688_21_15_11"/>
<proteinExistence type="inferred from homology"/>
<organism evidence="7 8">
    <name type="scientific">Streptomyces himastatinicus ATCC 53653</name>
    <dbReference type="NCBI Taxonomy" id="457427"/>
    <lineage>
        <taxon>Bacteria</taxon>
        <taxon>Bacillati</taxon>
        <taxon>Actinomycetota</taxon>
        <taxon>Actinomycetes</taxon>
        <taxon>Kitasatosporales</taxon>
        <taxon>Streptomycetaceae</taxon>
        <taxon>Streptomyces</taxon>
        <taxon>Streptomyces violaceusniger group</taxon>
    </lineage>
</organism>
<dbReference type="GO" id="GO:0016887">
    <property type="term" value="F:ATP hydrolysis activity"/>
    <property type="evidence" value="ECO:0007669"/>
    <property type="project" value="InterPro"/>
</dbReference>
<reference evidence="7 8" key="1">
    <citation type="submission" date="2009-02" db="EMBL/GenBank/DDBJ databases">
        <title>Annotation of Streptomyces hygroscopicus strain ATCC 53653.</title>
        <authorList>
            <consortium name="The Broad Institute Genome Sequencing Platform"/>
            <consortium name="Broad Institute Microbial Sequencing Center"/>
            <person name="Fischbach M."/>
            <person name="Godfrey P."/>
            <person name="Ward D."/>
            <person name="Young S."/>
            <person name="Zeng Q."/>
            <person name="Koehrsen M."/>
            <person name="Alvarado L."/>
            <person name="Berlin A.M."/>
            <person name="Bochicchio J."/>
            <person name="Borenstein D."/>
            <person name="Chapman S.B."/>
            <person name="Chen Z."/>
            <person name="Engels R."/>
            <person name="Freedman E."/>
            <person name="Gellesch M."/>
            <person name="Goldberg J."/>
            <person name="Griggs A."/>
            <person name="Gujja S."/>
            <person name="Heilman E.R."/>
            <person name="Heiman D.I."/>
            <person name="Hepburn T.A."/>
            <person name="Howarth C."/>
            <person name="Jen D."/>
            <person name="Larson L."/>
            <person name="Lewis B."/>
            <person name="Mehta T."/>
            <person name="Park D."/>
            <person name="Pearson M."/>
            <person name="Richards J."/>
            <person name="Roberts A."/>
            <person name="Saif S."/>
            <person name="Shea T.D."/>
            <person name="Shenoy N."/>
            <person name="Sisk P."/>
            <person name="Stolte C."/>
            <person name="Sykes S.N."/>
            <person name="Thomson T."/>
            <person name="Walk T."/>
            <person name="White J."/>
            <person name="Yandava C."/>
            <person name="Straight P."/>
            <person name="Clardy J."/>
            <person name="Hung D."/>
            <person name="Kolter R."/>
            <person name="Mekalanos J."/>
            <person name="Walker S."/>
            <person name="Walsh C.T."/>
            <person name="Wieland-Brown L.C."/>
            <person name="Haas B."/>
            <person name="Nusbaum C."/>
            <person name="Birren B."/>
        </authorList>
    </citation>
    <scope>NUCLEOTIDE SEQUENCE [LARGE SCALE GENOMIC DNA]</scope>
    <source>
        <strain evidence="7 8">ATCC 53653</strain>
    </source>
</reference>
<evidence type="ECO:0000256" key="5">
    <source>
        <dbReference type="SAM" id="MobiDB-lite"/>
    </source>
</evidence>
<sequence length="441" mass="47217">MSDESPLIQSLRTAVAAAPDDVPLRLHLAGLLLDGGRGQEAISEVAAALQRDPGNAEAQALMARAVAPPAPPAPATAPAPPAAPDAPGPASGAGSYDWRRAEGELADVVPPRFVESPDDPGDSEHRDEGPQPHKPLAADGSDDPGETSAWEVERTGVRLADIGGMDEVKERLDAAFLAPMRNPELRKLYGKSLRGGLLMYGPPGCGKTYIARAVAGELGAHFMSVSISDVLDMWIGNSERNMRELFQTARRSAPCVLFLDELDALGAKRSQLRHSGLRTTVNQLLAELDGVDAAANEGLFVLAATNHPWDVDGALRRPGRLDRTLLVLPPDQPAREAILRHHLADRPIAGVDVRKLAKRTDGFSGADLKYLCETAAERALMDSVRTGQARMIGQDDLLAALGQVRPSTRPWFDTARNVAQFANEGGTYDDLLAYLKSKRML</sequence>
<keyword evidence="2 4" id="KW-0067">ATP-binding</keyword>
<feature type="region of interest" description="Disordered" evidence="5">
    <location>
        <begin position="67"/>
        <end position="152"/>
    </location>
</feature>
<dbReference type="Proteomes" id="UP000003963">
    <property type="component" value="Unassembled WGS sequence"/>
</dbReference>
<dbReference type="PANTHER" id="PTHR23077">
    <property type="entry name" value="AAA-FAMILY ATPASE"/>
    <property type="match status" value="1"/>
</dbReference>
<dbReference type="GO" id="GO:0005524">
    <property type="term" value="F:ATP binding"/>
    <property type="evidence" value="ECO:0007669"/>
    <property type="project" value="UniProtKB-KW"/>
</dbReference>
<evidence type="ECO:0000259" key="6">
    <source>
        <dbReference type="SMART" id="SM00382"/>
    </source>
</evidence>
<dbReference type="Gene3D" id="1.10.8.60">
    <property type="match status" value="1"/>
</dbReference>
<dbReference type="PANTHER" id="PTHR23077:SF171">
    <property type="entry name" value="NUCLEAR VALOSIN-CONTAINING PROTEIN-LIKE"/>
    <property type="match status" value="1"/>
</dbReference>
<dbReference type="SUPFAM" id="SSF48452">
    <property type="entry name" value="TPR-like"/>
    <property type="match status" value="1"/>
</dbReference>
<dbReference type="InterPro" id="IPR003960">
    <property type="entry name" value="ATPase_AAA_CS"/>
</dbReference>
<evidence type="ECO:0000256" key="2">
    <source>
        <dbReference type="ARBA" id="ARBA00022840"/>
    </source>
</evidence>
<dbReference type="Pfam" id="PF00004">
    <property type="entry name" value="AAA"/>
    <property type="match status" value="1"/>
</dbReference>
<dbReference type="STRING" id="457427.SSOG_05899"/>
<dbReference type="Pfam" id="PF17862">
    <property type="entry name" value="AAA_lid_3"/>
    <property type="match status" value="1"/>
</dbReference>
<dbReference type="Gene3D" id="1.25.40.10">
    <property type="entry name" value="Tetratricopeptide repeat domain"/>
    <property type="match status" value="1"/>
</dbReference>
<dbReference type="InterPro" id="IPR003959">
    <property type="entry name" value="ATPase_AAA_core"/>
</dbReference>
<dbReference type="RefSeq" id="WP_009717985.1">
    <property type="nucleotide sequence ID" value="NZ_GG657754.1"/>
</dbReference>
<evidence type="ECO:0000313" key="8">
    <source>
        <dbReference type="Proteomes" id="UP000003963"/>
    </source>
</evidence>
<protein>
    <submittedName>
        <fullName evidence="7">Cell division cycle protein</fullName>
    </submittedName>
</protein>
<dbReference type="Gene3D" id="3.40.50.300">
    <property type="entry name" value="P-loop containing nucleotide triphosphate hydrolases"/>
    <property type="match status" value="1"/>
</dbReference>
<dbReference type="SUPFAM" id="SSF52540">
    <property type="entry name" value="P-loop containing nucleoside triphosphate hydrolases"/>
    <property type="match status" value="1"/>
</dbReference>
<keyword evidence="1 4" id="KW-0547">Nucleotide-binding</keyword>
<accession>D9WRR5</accession>
<dbReference type="FunFam" id="3.40.50.300:FF:001025">
    <property type="entry name" value="ATPase family, AAA domain-containing 2B"/>
    <property type="match status" value="1"/>
</dbReference>
<feature type="domain" description="AAA+ ATPase" evidence="6">
    <location>
        <begin position="193"/>
        <end position="331"/>
    </location>
</feature>
<dbReference type="SMART" id="SM00382">
    <property type="entry name" value="AAA"/>
    <property type="match status" value="1"/>
</dbReference>
<keyword evidence="8" id="KW-1185">Reference proteome</keyword>
<evidence type="ECO:0000256" key="3">
    <source>
        <dbReference type="ARBA" id="ARBA00023054"/>
    </source>
</evidence>
<dbReference type="OrthoDB" id="9809379at2"/>
<dbReference type="InterPro" id="IPR027417">
    <property type="entry name" value="P-loop_NTPase"/>
</dbReference>
<dbReference type="GO" id="GO:0051301">
    <property type="term" value="P:cell division"/>
    <property type="evidence" value="ECO:0007669"/>
    <property type="project" value="UniProtKB-KW"/>
</dbReference>